<proteinExistence type="predicted"/>
<dbReference type="EMBL" id="JAVHJL010000006">
    <property type="protein sequence ID" value="KAK6501299.1"/>
    <property type="molecule type" value="Genomic_DNA"/>
</dbReference>
<gene>
    <name evidence="2" type="ORF">TWF481_009140</name>
</gene>
<feature type="compositionally biased region" description="Polar residues" evidence="1">
    <location>
        <begin position="1"/>
        <end position="10"/>
    </location>
</feature>
<dbReference type="Proteomes" id="UP001370758">
    <property type="component" value="Unassembled WGS sequence"/>
</dbReference>
<feature type="region of interest" description="Disordered" evidence="1">
    <location>
        <begin position="125"/>
        <end position="153"/>
    </location>
</feature>
<evidence type="ECO:0000256" key="1">
    <source>
        <dbReference type="SAM" id="MobiDB-lite"/>
    </source>
</evidence>
<feature type="region of interest" description="Disordered" evidence="1">
    <location>
        <begin position="1"/>
        <end position="43"/>
    </location>
</feature>
<feature type="region of interest" description="Disordered" evidence="1">
    <location>
        <begin position="334"/>
        <end position="360"/>
    </location>
</feature>
<reference evidence="2 3" key="1">
    <citation type="submission" date="2023-08" db="EMBL/GenBank/DDBJ databases">
        <authorList>
            <person name="Palmer J.M."/>
        </authorList>
    </citation>
    <scope>NUCLEOTIDE SEQUENCE [LARGE SCALE GENOMIC DNA]</scope>
    <source>
        <strain evidence="2 3">TWF481</strain>
    </source>
</reference>
<feature type="compositionally biased region" description="Low complexity" evidence="1">
    <location>
        <begin position="126"/>
        <end position="145"/>
    </location>
</feature>
<dbReference type="AlphaFoldDB" id="A0AAV9W2W8"/>
<evidence type="ECO:0000313" key="3">
    <source>
        <dbReference type="Proteomes" id="UP001370758"/>
    </source>
</evidence>
<accession>A0AAV9W2W8</accession>
<organism evidence="2 3">
    <name type="scientific">Arthrobotrys musiformis</name>
    <dbReference type="NCBI Taxonomy" id="47236"/>
    <lineage>
        <taxon>Eukaryota</taxon>
        <taxon>Fungi</taxon>
        <taxon>Dikarya</taxon>
        <taxon>Ascomycota</taxon>
        <taxon>Pezizomycotina</taxon>
        <taxon>Orbiliomycetes</taxon>
        <taxon>Orbiliales</taxon>
        <taxon>Orbiliaceae</taxon>
        <taxon>Arthrobotrys</taxon>
    </lineage>
</organism>
<evidence type="ECO:0000313" key="2">
    <source>
        <dbReference type="EMBL" id="KAK6501299.1"/>
    </source>
</evidence>
<protein>
    <submittedName>
        <fullName evidence="2">Uncharacterized protein</fullName>
    </submittedName>
</protein>
<name>A0AAV9W2W8_9PEZI</name>
<feature type="compositionally biased region" description="Acidic residues" evidence="1">
    <location>
        <begin position="62"/>
        <end position="99"/>
    </location>
</feature>
<sequence length="408" mass="45770">MSSRASSEESQPMEAPRPTTSGKKLPSSFPGLEGIRINSHGEKRIPASFYEAYAKHKLNPDTDADQEETESEEDTDVDFTDADDVDSDDVFEDPDYVDPENEKANRARELADAMVELADAMDTDAFDNSSSPFSSPDVDLISSSPSPSPPPDDFQISAVVPRRMDPEITYTGRQLAAYLDMTIEELEELRDAVDLVLVNNSHMVDIFWPNLFKYPTVRADMSRELRNCLPPGILAKLTNQPRKTTSYLVYKLFATRNAHLKRFPRINSMHAGNGQNPPKRQGSPIARPRVAMLDNPEEILRDARKRRRYSAPESMATQPRLTGLVQHPYVRHGFGNEAESHNNEAEPRNNETESFDTPMSVDGSQELPDTFEGGYSGEFFIVHTIGGILNFYPTLLNKTSDEHSRCHS</sequence>
<feature type="region of interest" description="Disordered" evidence="1">
    <location>
        <begin position="56"/>
        <end position="102"/>
    </location>
</feature>
<comment type="caution">
    <text evidence="2">The sequence shown here is derived from an EMBL/GenBank/DDBJ whole genome shotgun (WGS) entry which is preliminary data.</text>
</comment>
<feature type="compositionally biased region" description="Basic and acidic residues" evidence="1">
    <location>
        <begin position="338"/>
        <end position="351"/>
    </location>
</feature>
<keyword evidence="3" id="KW-1185">Reference proteome</keyword>